<keyword evidence="1" id="KW-0175">Coiled coil</keyword>
<dbReference type="InterPro" id="IPR055130">
    <property type="entry name" value="PreP_C"/>
</dbReference>
<name>E1JRX0_SOLFR</name>
<dbReference type="PANTHER" id="PTHR43016">
    <property type="entry name" value="PRESEQUENCE PROTEASE"/>
    <property type="match status" value="1"/>
</dbReference>
<evidence type="ECO:0000259" key="2">
    <source>
        <dbReference type="SMART" id="SM01264"/>
    </source>
</evidence>
<dbReference type="FunFam" id="3.30.830.10:FF:000034">
    <property type="entry name" value="presequence protease 1, chloroplastic/mitochondrial"/>
    <property type="match status" value="1"/>
</dbReference>
<gene>
    <name evidence="3" type="ORF">DesfrDRAFT_0369</name>
</gene>
<dbReference type="GO" id="GO:0004222">
    <property type="term" value="F:metalloendopeptidase activity"/>
    <property type="evidence" value="ECO:0007669"/>
    <property type="project" value="TreeGrafter"/>
</dbReference>
<accession>E1JRX0</accession>
<comment type="caution">
    <text evidence="3">The sequence shown here is derived from an EMBL/GenBank/DDBJ whole genome shotgun (WGS) entry which is preliminary data.</text>
</comment>
<dbReference type="InterPro" id="IPR013578">
    <property type="entry name" value="Peptidase_M16C_assoc"/>
</dbReference>
<dbReference type="RefSeq" id="WP_005990555.1">
    <property type="nucleotide sequence ID" value="NZ_AECZ01000002.1"/>
</dbReference>
<organism evidence="3 4">
    <name type="scientific">Solidesulfovibrio fructosivorans JJ]</name>
    <dbReference type="NCBI Taxonomy" id="596151"/>
    <lineage>
        <taxon>Bacteria</taxon>
        <taxon>Pseudomonadati</taxon>
        <taxon>Thermodesulfobacteriota</taxon>
        <taxon>Desulfovibrionia</taxon>
        <taxon>Desulfovibrionales</taxon>
        <taxon>Desulfovibrionaceae</taxon>
        <taxon>Solidesulfovibrio</taxon>
    </lineage>
</organism>
<reference evidence="3 4" key="1">
    <citation type="submission" date="2010-08" db="EMBL/GenBank/DDBJ databases">
        <title>The draft genome of Desulfovibrio fructosovorans JJ.</title>
        <authorList>
            <consortium name="US DOE Joint Genome Institute (JGI-PGF)"/>
            <person name="Lucas S."/>
            <person name="Copeland A."/>
            <person name="Lapidus A."/>
            <person name="Cheng J.-F."/>
            <person name="Bruce D."/>
            <person name="Goodwin L."/>
            <person name="Pitluck S."/>
            <person name="Land M.L."/>
            <person name="Hauser L."/>
            <person name="Chang Y.-J."/>
            <person name="Jeffries C."/>
            <person name="Wall J.D."/>
            <person name="Stahl D.A."/>
            <person name="Arkin A.P."/>
            <person name="Dehal P."/>
            <person name="Stolyar S.M."/>
            <person name="Hazen T.C."/>
            <person name="Woyke T.J."/>
        </authorList>
    </citation>
    <scope>NUCLEOTIDE SEQUENCE [LARGE SCALE GENOMIC DNA]</scope>
    <source>
        <strain evidence="3 4">JJ</strain>
    </source>
</reference>
<dbReference type="Proteomes" id="UP000006250">
    <property type="component" value="Unassembled WGS sequence"/>
</dbReference>
<dbReference type="Pfam" id="PF22516">
    <property type="entry name" value="PreP_C"/>
    <property type="match status" value="1"/>
</dbReference>
<evidence type="ECO:0000313" key="3">
    <source>
        <dbReference type="EMBL" id="EFL52739.1"/>
    </source>
</evidence>
<proteinExistence type="predicted"/>
<dbReference type="Pfam" id="PF05193">
    <property type="entry name" value="Peptidase_M16_C"/>
    <property type="match status" value="1"/>
</dbReference>
<dbReference type="MEROPS" id="M16.012"/>
<dbReference type="Gene3D" id="3.30.830.10">
    <property type="entry name" value="Metalloenzyme, LuxS/M16 peptidase-like"/>
    <property type="match status" value="4"/>
</dbReference>
<dbReference type="InterPro" id="IPR011249">
    <property type="entry name" value="Metalloenz_LuxS/M16"/>
</dbReference>
<evidence type="ECO:0000313" key="4">
    <source>
        <dbReference type="Proteomes" id="UP000006250"/>
    </source>
</evidence>
<dbReference type="STRING" id="596151.DesfrDRAFT_0369"/>
<dbReference type="eggNOG" id="COG1026">
    <property type="taxonomic scope" value="Bacteria"/>
</dbReference>
<dbReference type="PANTHER" id="PTHR43016:SF13">
    <property type="entry name" value="PRESEQUENCE PROTEASE, MITOCHONDRIAL"/>
    <property type="match status" value="1"/>
</dbReference>
<keyword evidence="4" id="KW-1185">Reference proteome</keyword>
<dbReference type="AlphaFoldDB" id="E1JRX0"/>
<dbReference type="SUPFAM" id="SSF63411">
    <property type="entry name" value="LuxS/MPP-like metallohydrolase"/>
    <property type="match status" value="4"/>
</dbReference>
<evidence type="ECO:0000256" key="1">
    <source>
        <dbReference type="SAM" id="Coils"/>
    </source>
</evidence>
<feature type="domain" description="Peptidase M16C associated" evidence="2">
    <location>
        <begin position="456"/>
        <end position="707"/>
    </location>
</feature>
<dbReference type="InterPro" id="IPR007863">
    <property type="entry name" value="Peptidase_M16_C"/>
</dbReference>
<dbReference type="Pfam" id="PF08367">
    <property type="entry name" value="M16C_assoc"/>
    <property type="match status" value="1"/>
</dbReference>
<dbReference type="GO" id="GO:0046872">
    <property type="term" value="F:metal ion binding"/>
    <property type="evidence" value="ECO:0007669"/>
    <property type="project" value="InterPro"/>
</dbReference>
<dbReference type="GO" id="GO:0016485">
    <property type="term" value="P:protein processing"/>
    <property type="evidence" value="ECO:0007669"/>
    <property type="project" value="TreeGrafter"/>
</dbReference>
<feature type="coiled-coil region" evidence="1">
    <location>
        <begin position="423"/>
        <end position="502"/>
    </location>
</feature>
<dbReference type="OrthoDB" id="9762027at2"/>
<dbReference type="SMART" id="SM01264">
    <property type="entry name" value="M16C_associated"/>
    <property type="match status" value="1"/>
</dbReference>
<sequence length="968" mass="105847">MSPTFGFTVLRDETLDEYAARAVLARHDRTGAQVLSLSLDDANKVFGISFRTPPANSTGVPHILEHSVLCGSRKYPVKEPFVELLKGSLQTFLNAFTYPDKTCYPVASTNLRDFYNLIDVYLDAVFYPRIPRHVFLQEGWHFEWNATKELTRSGVVFNEMKGAYSSPDSVLGEFSQRLLFPDTTYGVDSGGDPKVIPTLTYEEFKAFHDTYYHPSNARAFFSGDDDPDERLRILDDYFSSFDARPVDSHVAVQVPFTAPRDKEMPYAAAPGQADRGFVTVNWLLPETADQDLVLTLEVLEHVLIGLPSSPLRKALLDSGLGEDLAGGGLETELRQMYFSVGLKGIKTGTSPEVEKLIRGTLTWLADSGLPADAVEAGVNALEFALRENNTGSFPRGLSLMLRTLTTWLHDGDPLSPLRFSGPLDRLKTRLAAGEKVLEEAIRTYLLDNPHRVTLSLVPDTELDAKRLAEERADLDAVAAGLDEKGKKAIADAQEELRRLQETPDTPEDLATIPSLALDDLPVAETPIPEDMVERAPVSLFLHPLETSGIVYCDLGFPLSGVPDHLLPLVPLFGRALLELGTDRTDAVTLTRRIAAKTGGISREALVASRVGTGPDDALAKLVLRGKATLEKAQEFLDILEELISGTDFGNKERFAQMALEAKSRLERQLAPAGHATAGSRLRARYTLAGSVGERLRGVSQLFYLRELIDRIDTDYDAVRRDLETLRDVVLTREGAIAGLTVSPDAMAITETAVSGLLNRLPAAKPAPAAWSRPEVPPAEGIAIPAQVHYVGVGMDLSKTGWTFDGANLVAARHLRMAYLWDRVRVRGGAYGAFCALDRLAGQIVFVSYRDPNTDATIDTFRQAGRYLLEANLDAEEMTRAVIGTIGDIDAHMLPDAKGHVAMVRRLVGDTPEIRAAMRGQVLSASIRQFREFGEALEAAAKDAAIVVLGPTPSLDALSVPNLSRLDVL</sequence>
<dbReference type="EMBL" id="AECZ01000002">
    <property type="protein sequence ID" value="EFL52739.1"/>
    <property type="molecule type" value="Genomic_DNA"/>
</dbReference>
<protein>
    <submittedName>
        <fullName evidence="3">Peptidase M16C associated domain protein</fullName>
    </submittedName>
</protein>